<reference evidence="2" key="2">
    <citation type="submission" date="2020-09" db="EMBL/GenBank/DDBJ databases">
        <authorList>
            <person name="Sun Q."/>
            <person name="Zhou Y."/>
        </authorList>
    </citation>
    <scope>NUCLEOTIDE SEQUENCE</scope>
    <source>
        <strain evidence="2">CGMCC 1.12698</strain>
    </source>
</reference>
<dbReference type="PANTHER" id="PTHR38430">
    <property type="entry name" value="PROTEIN-ARGININE KINASE ACTIVATOR PROTEIN"/>
    <property type="match status" value="1"/>
</dbReference>
<dbReference type="Proteomes" id="UP000605259">
    <property type="component" value="Unassembled WGS sequence"/>
</dbReference>
<name>A0A917AYC8_9BACI</name>
<proteinExistence type="predicted"/>
<dbReference type="GO" id="GO:0005507">
    <property type="term" value="F:copper ion binding"/>
    <property type="evidence" value="ECO:0007669"/>
    <property type="project" value="TreeGrafter"/>
</dbReference>
<dbReference type="GO" id="GO:0050897">
    <property type="term" value="F:cobalt ion binding"/>
    <property type="evidence" value="ECO:0007669"/>
    <property type="project" value="TreeGrafter"/>
</dbReference>
<dbReference type="PROSITE" id="PS50151">
    <property type="entry name" value="UVR"/>
    <property type="match status" value="1"/>
</dbReference>
<dbReference type="InterPro" id="IPR025542">
    <property type="entry name" value="YacH"/>
</dbReference>
<dbReference type="Gene3D" id="4.10.860.10">
    <property type="entry name" value="UVR domain"/>
    <property type="match status" value="1"/>
</dbReference>
<evidence type="ECO:0000313" key="2">
    <source>
        <dbReference type="EMBL" id="GGE83893.1"/>
    </source>
</evidence>
<dbReference type="GO" id="GO:1990170">
    <property type="term" value="P:stress response to cadmium ion"/>
    <property type="evidence" value="ECO:0007669"/>
    <property type="project" value="TreeGrafter"/>
</dbReference>
<dbReference type="PIRSF" id="PIRSF015034">
    <property type="entry name" value="YacH"/>
    <property type="match status" value="1"/>
</dbReference>
<dbReference type="SUPFAM" id="SSF46600">
    <property type="entry name" value="C-terminal UvrC-binding domain of UvrB"/>
    <property type="match status" value="1"/>
</dbReference>
<organism evidence="2 3">
    <name type="scientific">Priestia taiwanensis</name>
    <dbReference type="NCBI Taxonomy" id="1347902"/>
    <lineage>
        <taxon>Bacteria</taxon>
        <taxon>Bacillati</taxon>
        <taxon>Bacillota</taxon>
        <taxon>Bacilli</taxon>
        <taxon>Bacillales</taxon>
        <taxon>Bacillaceae</taxon>
        <taxon>Priestia</taxon>
    </lineage>
</organism>
<evidence type="ECO:0000259" key="1">
    <source>
        <dbReference type="PROSITE" id="PS50151"/>
    </source>
</evidence>
<dbReference type="GO" id="GO:0008270">
    <property type="term" value="F:zinc ion binding"/>
    <property type="evidence" value="ECO:0007669"/>
    <property type="project" value="TreeGrafter"/>
</dbReference>
<reference evidence="2" key="1">
    <citation type="journal article" date="2014" name="Int. J. Syst. Evol. Microbiol.">
        <title>Complete genome sequence of Corynebacterium casei LMG S-19264T (=DSM 44701T), isolated from a smear-ripened cheese.</title>
        <authorList>
            <consortium name="US DOE Joint Genome Institute (JGI-PGF)"/>
            <person name="Walter F."/>
            <person name="Albersmeier A."/>
            <person name="Kalinowski J."/>
            <person name="Ruckert C."/>
        </authorList>
    </citation>
    <scope>NUCLEOTIDE SEQUENCE</scope>
    <source>
        <strain evidence="2">CGMCC 1.12698</strain>
    </source>
</reference>
<sequence>MICEECKERPAALHFTKIINGEKTEGHLCEQCAKGDTLFNDSSHDIPIHNWLAAFLQAEHPFIQKKADMHVHPHILICDKCHLTYKRFTELGRVGCDHCYDVFEKQLPPFLRRLQGGNTMHKGKVPTKLQYSISMEKEIMYLKECLQQQIQEEEFEEAAKTRDHIRTLEQQLVVQRKGEN</sequence>
<dbReference type="GO" id="GO:0046870">
    <property type="term" value="F:cadmium ion binding"/>
    <property type="evidence" value="ECO:0007669"/>
    <property type="project" value="TreeGrafter"/>
</dbReference>
<dbReference type="EMBL" id="BMFK01000007">
    <property type="protein sequence ID" value="GGE83893.1"/>
    <property type="molecule type" value="Genomic_DNA"/>
</dbReference>
<comment type="caution">
    <text evidence="2">The sequence shown here is derived from an EMBL/GenBank/DDBJ whole genome shotgun (WGS) entry which is preliminary data.</text>
</comment>
<dbReference type="RefSeq" id="WP_188389971.1">
    <property type="nucleotide sequence ID" value="NZ_BMFK01000007.1"/>
</dbReference>
<accession>A0A917AYC8</accession>
<dbReference type="InterPro" id="IPR036876">
    <property type="entry name" value="UVR_dom_sf"/>
</dbReference>
<gene>
    <name evidence="2" type="ORF">GCM10007140_36770</name>
</gene>
<evidence type="ECO:0000313" key="3">
    <source>
        <dbReference type="Proteomes" id="UP000605259"/>
    </source>
</evidence>
<dbReference type="GO" id="GO:1990169">
    <property type="term" value="P:stress response to copper ion"/>
    <property type="evidence" value="ECO:0007669"/>
    <property type="project" value="TreeGrafter"/>
</dbReference>
<protein>
    <recommendedName>
        <fullName evidence="1">UVR domain-containing protein</fullName>
    </recommendedName>
</protein>
<dbReference type="InterPro" id="IPR001943">
    <property type="entry name" value="UVR_dom"/>
</dbReference>
<keyword evidence="3" id="KW-1185">Reference proteome</keyword>
<feature type="domain" description="UVR" evidence="1">
    <location>
        <begin position="136"/>
        <end position="171"/>
    </location>
</feature>
<dbReference type="PANTHER" id="PTHR38430:SF1">
    <property type="entry name" value="PROTEIN-ARGININE KINASE ACTIVATOR PROTEIN"/>
    <property type="match status" value="1"/>
</dbReference>
<dbReference type="AlphaFoldDB" id="A0A917AYC8"/>